<proteinExistence type="predicted"/>
<dbReference type="CDD" id="cd02966">
    <property type="entry name" value="TlpA_like_family"/>
    <property type="match status" value="1"/>
</dbReference>
<keyword evidence="5" id="KW-1185">Reference proteome</keyword>
<gene>
    <name evidence="4" type="ordered locus">TREPR_0231</name>
</gene>
<dbReference type="GO" id="GO:0016209">
    <property type="term" value="F:antioxidant activity"/>
    <property type="evidence" value="ECO:0007669"/>
    <property type="project" value="InterPro"/>
</dbReference>
<dbReference type="InterPro" id="IPR000866">
    <property type="entry name" value="AhpC/TSA"/>
</dbReference>
<reference evidence="5" key="1">
    <citation type="submission" date="2009-12" db="EMBL/GenBank/DDBJ databases">
        <title>Complete sequence of Treponema primitia strain ZAS-2.</title>
        <authorList>
            <person name="Tetu S.G."/>
            <person name="Matson E."/>
            <person name="Ren Q."/>
            <person name="Seshadri R."/>
            <person name="Elbourne L."/>
            <person name="Hassan K.A."/>
            <person name="Durkin A."/>
            <person name="Radune D."/>
            <person name="Mohamoud Y."/>
            <person name="Shay R."/>
            <person name="Jin S."/>
            <person name="Zhang X."/>
            <person name="Lucey K."/>
            <person name="Ballor N.R."/>
            <person name="Ottesen E."/>
            <person name="Rosenthal R."/>
            <person name="Allen A."/>
            <person name="Leadbetter J.R."/>
            <person name="Paulsen I.T."/>
        </authorList>
    </citation>
    <scope>NUCLEOTIDE SEQUENCE [LARGE SCALE GENOMIC DNA]</scope>
    <source>
        <strain evidence="5">ATCC BAA-887 / DSM 12427 / ZAS-2</strain>
    </source>
</reference>
<dbReference type="RefSeq" id="WP_015706251.1">
    <property type="nucleotide sequence ID" value="NC_015578.1"/>
</dbReference>
<dbReference type="Gene3D" id="3.40.30.10">
    <property type="entry name" value="Glutaredoxin"/>
    <property type="match status" value="1"/>
</dbReference>
<keyword evidence="1" id="KW-0676">Redox-active center</keyword>
<protein>
    <submittedName>
        <fullName evidence="4">Redoxin</fullName>
    </submittedName>
</protein>
<feature type="signal peptide" evidence="2">
    <location>
        <begin position="1"/>
        <end position="18"/>
    </location>
</feature>
<dbReference type="InterPro" id="IPR013766">
    <property type="entry name" value="Thioredoxin_domain"/>
</dbReference>
<dbReference type="PANTHER" id="PTHR42852">
    <property type="entry name" value="THIOL:DISULFIDE INTERCHANGE PROTEIN DSBE"/>
    <property type="match status" value="1"/>
</dbReference>
<evidence type="ECO:0000256" key="2">
    <source>
        <dbReference type="SAM" id="SignalP"/>
    </source>
</evidence>
<evidence type="ECO:0000259" key="3">
    <source>
        <dbReference type="PROSITE" id="PS51352"/>
    </source>
</evidence>
<feature type="chain" id="PRO_5003336106" evidence="2">
    <location>
        <begin position="19"/>
        <end position="204"/>
    </location>
</feature>
<dbReference type="AlphaFoldDB" id="F5YLL5"/>
<accession>F5YLL5</accession>
<dbReference type="PROSITE" id="PS00194">
    <property type="entry name" value="THIOREDOXIN_1"/>
    <property type="match status" value="1"/>
</dbReference>
<dbReference type="InterPro" id="IPR050553">
    <property type="entry name" value="Thioredoxin_ResA/DsbE_sf"/>
</dbReference>
<dbReference type="Pfam" id="PF00578">
    <property type="entry name" value="AhpC-TSA"/>
    <property type="match status" value="1"/>
</dbReference>
<evidence type="ECO:0000313" key="4">
    <source>
        <dbReference type="EMBL" id="AEF85926.1"/>
    </source>
</evidence>
<dbReference type="PANTHER" id="PTHR42852:SF13">
    <property type="entry name" value="PROTEIN DIPZ"/>
    <property type="match status" value="1"/>
</dbReference>
<keyword evidence="2" id="KW-0732">Signal</keyword>
<dbReference type="HOGENOM" id="CLU_042529_11_4_12"/>
<feature type="domain" description="Thioredoxin" evidence="3">
    <location>
        <begin position="63"/>
        <end position="203"/>
    </location>
</feature>
<name>F5YLL5_TREPZ</name>
<dbReference type="SUPFAM" id="SSF52833">
    <property type="entry name" value="Thioredoxin-like"/>
    <property type="match status" value="1"/>
</dbReference>
<dbReference type="OrthoDB" id="9809733at2"/>
<dbReference type="Proteomes" id="UP000009223">
    <property type="component" value="Chromosome"/>
</dbReference>
<dbReference type="KEGG" id="tpi:TREPR_0231"/>
<dbReference type="EMBL" id="CP001843">
    <property type="protein sequence ID" value="AEF85926.1"/>
    <property type="molecule type" value="Genomic_DNA"/>
</dbReference>
<dbReference type="GO" id="GO:0016491">
    <property type="term" value="F:oxidoreductase activity"/>
    <property type="evidence" value="ECO:0007669"/>
    <property type="project" value="InterPro"/>
</dbReference>
<dbReference type="InterPro" id="IPR017937">
    <property type="entry name" value="Thioredoxin_CS"/>
</dbReference>
<organism evidence="4 5">
    <name type="scientific">Treponema primitia (strain ATCC BAA-887 / DSM 12427 / ZAS-2)</name>
    <dbReference type="NCBI Taxonomy" id="545694"/>
    <lineage>
        <taxon>Bacteria</taxon>
        <taxon>Pseudomonadati</taxon>
        <taxon>Spirochaetota</taxon>
        <taxon>Spirochaetia</taxon>
        <taxon>Spirochaetales</taxon>
        <taxon>Treponemataceae</taxon>
        <taxon>Treponema</taxon>
    </lineage>
</organism>
<evidence type="ECO:0000256" key="1">
    <source>
        <dbReference type="ARBA" id="ARBA00023284"/>
    </source>
</evidence>
<evidence type="ECO:0000313" key="5">
    <source>
        <dbReference type="Proteomes" id="UP000009223"/>
    </source>
</evidence>
<sequence length="204" mass="23006">MKKSFGLFIILAAFFLFPQCNRTEKSAEPESGNTEAQDVNWETLPEITPEIQLAFEELGIPVLQQPIPMLDFSVTLADGTTINLRDLTGKLIFLNFWATWCGPCRMEMPSMEALYQRFKEDGLEILAVNVRESQKDVKAFMDEYKLSFPAALDTNGDIAANYAIEAFPTTYIIDRNGGIITRLVGAINWDVPELIELFEILLKA</sequence>
<dbReference type="eggNOG" id="COG0526">
    <property type="taxonomic scope" value="Bacteria"/>
</dbReference>
<dbReference type="STRING" id="545694.TREPR_0231"/>
<reference evidence="4 5" key="2">
    <citation type="journal article" date="2011" name="ISME J.">
        <title>RNA-seq reveals cooperative metabolic interactions between two termite-gut spirochete species in co-culture.</title>
        <authorList>
            <person name="Rosenthal A.Z."/>
            <person name="Matson E.G."/>
            <person name="Eldar A."/>
            <person name="Leadbetter J.R."/>
        </authorList>
    </citation>
    <scope>NUCLEOTIDE SEQUENCE [LARGE SCALE GENOMIC DNA]</scope>
    <source>
        <strain evidence="5">ATCC BAA-887 / DSM 12427 / ZAS-2</strain>
    </source>
</reference>
<dbReference type="PROSITE" id="PS51352">
    <property type="entry name" value="THIOREDOXIN_2"/>
    <property type="match status" value="1"/>
</dbReference>
<dbReference type="InterPro" id="IPR036249">
    <property type="entry name" value="Thioredoxin-like_sf"/>
</dbReference>